<dbReference type="Proteomes" id="UP001469553">
    <property type="component" value="Unassembled WGS sequence"/>
</dbReference>
<evidence type="ECO:0000313" key="1">
    <source>
        <dbReference type="EMBL" id="MEQ2312866.1"/>
    </source>
</evidence>
<evidence type="ECO:0000313" key="2">
    <source>
        <dbReference type="Proteomes" id="UP001469553"/>
    </source>
</evidence>
<accession>A0ABV1A3L2</accession>
<keyword evidence="2" id="KW-1185">Reference proteome</keyword>
<gene>
    <name evidence="1" type="ORF">AMECASPLE_035776</name>
</gene>
<dbReference type="EMBL" id="JAHRIP010080666">
    <property type="protein sequence ID" value="MEQ2312866.1"/>
    <property type="molecule type" value="Genomic_DNA"/>
</dbReference>
<proteinExistence type="predicted"/>
<protein>
    <submittedName>
        <fullName evidence="1">Uncharacterized protein</fullName>
    </submittedName>
</protein>
<sequence length="77" mass="8560">CFEASVLRAFQNIRGSKTQQIFPSHFVVLGFHNCTFVTILFDNPCLRWNQQEGGNVPLSGNILISSLLISFQEADSG</sequence>
<comment type="caution">
    <text evidence="1">The sequence shown here is derived from an EMBL/GenBank/DDBJ whole genome shotgun (WGS) entry which is preliminary data.</text>
</comment>
<feature type="non-terminal residue" evidence="1">
    <location>
        <position position="1"/>
    </location>
</feature>
<reference evidence="1 2" key="1">
    <citation type="submission" date="2021-06" db="EMBL/GenBank/DDBJ databases">
        <authorList>
            <person name="Palmer J.M."/>
        </authorList>
    </citation>
    <scope>NUCLEOTIDE SEQUENCE [LARGE SCALE GENOMIC DNA]</scope>
    <source>
        <strain evidence="1 2">AS_MEX2019</strain>
        <tissue evidence="1">Muscle</tissue>
    </source>
</reference>
<name>A0ABV1A3L2_9TELE</name>
<organism evidence="1 2">
    <name type="scientific">Ameca splendens</name>
    <dbReference type="NCBI Taxonomy" id="208324"/>
    <lineage>
        <taxon>Eukaryota</taxon>
        <taxon>Metazoa</taxon>
        <taxon>Chordata</taxon>
        <taxon>Craniata</taxon>
        <taxon>Vertebrata</taxon>
        <taxon>Euteleostomi</taxon>
        <taxon>Actinopterygii</taxon>
        <taxon>Neopterygii</taxon>
        <taxon>Teleostei</taxon>
        <taxon>Neoteleostei</taxon>
        <taxon>Acanthomorphata</taxon>
        <taxon>Ovalentaria</taxon>
        <taxon>Atherinomorphae</taxon>
        <taxon>Cyprinodontiformes</taxon>
        <taxon>Goodeidae</taxon>
        <taxon>Ameca</taxon>
    </lineage>
</organism>